<dbReference type="Proteomes" id="UP000237194">
    <property type="component" value="Unassembled WGS sequence"/>
</dbReference>
<dbReference type="SMART" id="SM00869">
    <property type="entry name" value="Autotransporter"/>
    <property type="match status" value="1"/>
</dbReference>
<dbReference type="CDD" id="cd01344">
    <property type="entry name" value="PL2_Passenger_AT"/>
    <property type="match status" value="1"/>
</dbReference>
<dbReference type="InterPro" id="IPR005546">
    <property type="entry name" value="Autotransporte_beta"/>
</dbReference>
<reference evidence="3 4" key="1">
    <citation type="submission" date="2016-08" db="EMBL/GenBank/DDBJ databases">
        <authorList>
            <person name="Seilhamer J.J."/>
        </authorList>
    </citation>
    <scope>NUCLEOTIDE SEQUENCE [LARGE SCALE GENOMIC DNA]</scope>
    <source>
        <strain evidence="3 4">KT-27</strain>
    </source>
</reference>
<dbReference type="InterPro" id="IPR011050">
    <property type="entry name" value="Pectin_lyase_fold/virulence"/>
</dbReference>
<dbReference type="GO" id="GO:0019867">
    <property type="term" value="C:outer membrane"/>
    <property type="evidence" value="ECO:0007669"/>
    <property type="project" value="InterPro"/>
</dbReference>
<dbReference type="InterPro" id="IPR051551">
    <property type="entry name" value="Autotransporter_adhesion"/>
</dbReference>
<accession>A0A2S3WER0</accession>
<organism evidence="3 4">
    <name type="scientific">Pseudomonas putida</name>
    <name type="common">Arthrobacter siderocapsulatus</name>
    <dbReference type="NCBI Taxonomy" id="303"/>
    <lineage>
        <taxon>Bacteria</taxon>
        <taxon>Pseudomonadati</taxon>
        <taxon>Pseudomonadota</taxon>
        <taxon>Gammaproteobacteria</taxon>
        <taxon>Pseudomonadales</taxon>
        <taxon>Pseudomonadaceae</taxon>
        <taxon>Pseudomonas</taxon>
    </lineage>
</organism>
<dbReference type="InterPro" id="IPR006315">
    <property type="entry name" value="OM_autotransptr_brl_dom"/>
</dbReference>
<dbReference type="SUPFAM" id="SSF51126">
    <property type="entry name" value="Pectin lyase-like"/>
    <property type="match status" value="1"/>
</dbReference>
<gene>
    <name evidence="3" type="ORF">BGP80_14650</name>
</gene>
<dbReference type="AlphaFoldDB" id="A0A2S3WER0"/>
<dbReference type="PROSITE" id="PS51208">
    <property type="entry name" value="AUTOTRANSPORTER"/>
    <property type="match status" value="1"/>
</dbReference>
<name>A0A2S3WER0_PSEPU</name>
<dbReference type="Gene3D" id="2.40.128.130">
    <property type="entry name" value="Autotransporter beta-domain"/>
    <property type="match status" value="1"/>
</dbReference>
<evidence type="ECO:0000259" key="2">
    <source>
        <dbReference type="PROSITE" id="PS51208"/>
    </source>
</evidence>
<reference evidence="3 4" key="2">
    <citation type="submission" date="2018-03" db="EMBL/GenBank/DDBJ databases">
        <title>Draft genome of Pseudomonas putida strain KT-27.</title>
        <authorList>
            <person name="Yoshizawa S."/>
            <person name="Khan N.H."/>
            <person name="Nishimura M."/>
            <person name="Chiura H.X."/>
            <person name="Ogura Y."/>
            <person name="Hayashi T."/>
            <person name="Kogure K."/>
        </authorList>
    </citation>
    <scope>NUCLEOTIDE SEQUENCE [LARGE SCALE GENOMIC DNA]</scope>
    <source>
        <strain evidence="3 4">KT-27</strain>
    </source>
</reference>
<feature type="chain" id="PRO_5015477766" evidence="1">
    <location>
        <begin position="24"/>
        <end position="810"/>
    </location>
</feature>
<dbReference type="EMBL" id="MIND01000018">
    <property type="protein sequence ID" value="POF89138.1"/>
    <property type="molecule type" value="Genomic_DNA"/>
</dbReference>
<sequence>MIRPTTLCFIVSLPLLSTAHVQAACSFTPGPGNDAHVCDSGSAPSLTDNAGDNSLSFPAGGNGVITGNVSFGDGKDALTMASGEIGGNVDQGGGIDDFNMSGGIIRGNLNQGDGLDTFSMTGGHIVGTFLSGDYAQMTAGRIGNVNMLLDKNVFIMRGGTIDRNISTAFDTDLVEIFAGDVGGNISVSGGDDQVLIHGGRVGGNILLSFGNDRFVWDGGTIGGRVDLGADDDTALLKNLDTQALRTAINGGVGEDTLTFEASQPTGGALYSQFEKIILKDASRLTLNDSLVLGDANSGTGVLTVDPGSSVISRQGSVSPFAPGQNASLINAGTLDLGSGGDAQGRLQVLGNYQGDNGILRINSVLAGDGAASDRLVVSQGTLSGSTALQVTNLAGSGASTSHNGIQVVEAREGATSSNTAFVQSQVLSAGAYDYRLFKGGVTAGSENSWYLRSSLVAAPEALPGEVAIAAPVTAVAPGQAALPTVQPGQDIPLYRPEVALYAAAPRAAGIIVRQALGTFHQRQGDQHLLAGSGALGASWGQAYGGAIRQQWSGTVSPGLDGDYQGYKVGQDLYAHVDADGVRQQFGVYFSHSRLDADATGFALAQRNVDVGKLRLEGDSVGAYWTRVGAQGSYLDAVLQFTDLSGRARSERGRQLDLDGRSWSGSLEGGYPLALSEHWTLEPQAQLIAQKVKLDSAGDGVAQVSHDAQLELTGRLGARLEGTFTDADKRMLQPYLQLNLWHGDGGRDSLVFDGVDTIKTDYRYTSLQLESGLVAQVNKALGVHVGVQYSTNLDSHQQQSSGINLGLRWQY</sequence>
<dbReference type="Pfam" id="PF18883">
    <property type="entry name" value="AC_1"/>
    <property type="match status" value="1"/>
</dbReference>
<feature type="signal peptide" evidence="1">
    <location>
        <begin position="1"/>
        <end position="23"/>
    </location>
</feature>
<dbReference type="InterPro" id="IPR012332">
    <property type="entry name" value="Autotransporter_pectin_lyase_C"/>
</dbReference>
<protein>
    <submittedName>
        <fullName evidence="3">Autotransporter outer membrane beta-barrel domain-containing protein</fullName>
    </submittedName>
</protein>
<evidence type="ECO:0000313" key="4">
    <source>
        <dbReference type="Proteomes" id="UP000237194"/>
    </source>
</evidence>
<dbReference type="Gene3D" id="2.160.20.20">
    <property type="match status" value="1"/>
</dbReference>
<dbReference type="NCBIfam" id="TIGR01414">
    <property type="entry name" value="autotrans_barl"/>
    <property type="match status" value="1"/>
</dbReference>
<dbReference type="Pfam" id="PF03797">
    <property type="entry name" value="Autotransporter"/>
    <property type="match status" value="1"/>
</dbReference>
<dbReference type="SUPFAM" id="SSF103515">
    <property type="entry name" value="Autotransporter"/>
    <property type="match status" value="1"/>
</dbReference>
<dbReference type="RefSeq" id="WP_103437212.1">
    <property type="nucleotide sequence ID" value="NZ_MIND01000018.1"/>
</dbReference>
<dbReference type="PANTHER" id="PTHR35037">
    <property type="entry name" value="C-TERMINAL REGION OF AIDA-LIKE PROTEIN"/>
    <property type="match status" value="1"/>
</dbReference>
<evidence type="ECO:0000313" key="3">
    <source>
        <dbReference type="EMBL" id="POF89138.1"/>
    </source>
</evidence>
<feature type="domain" description="Autotransporter" evidence="2">
    <location>
        <begin position="531"/>
        <end position="810"/>
    </location>
</feature>
<proteinExistence type="predicted"/>
<comment type="caution">
    <text evidence="3">The sequence shown here is derived from an EMBL/GenBank/DDBJ whole genome shotgun (WGS) entry which is preliminary data.</text>
</comment>
<evidence type="ECO:0000256" key="1">
    <source>
        <dbReference type="SAM" id="SignalP"/>
    </source>
</evidence>
<keyword evidence="1" id="KW-0732">Signal</keyword>
<dbReference type="InterPro" id="IPR043990">
    <property type="entry name" value="AC_1"/>
</dbReference>
<dbReference type="PANTHER" id="PTHR35037:SF3">
    <property type="entry name" value="C-TERMINAL REGION OF AIDA-LIKE PROTEIN"/>
    <property type="match status" value="1"/>
</dbReference>
<dbReference type="InterPro" id="IPR036709">
    <property type="entry name" value="Autotransporte_beta_dom_sf"/>
</dbReference>